<accession>A0ABZ1T5K8</accession>
<keyword evidence="4" id="KW-1185">Reference proteome</keyword>
<dbReference type="EMBL" id="CP108090">
    <property type="protein sequence ID" value="WUQ10621.1"/>
    <property type="molecule type" value="Genomic_DNA"/>
</dbReference>
<dbReference type="RefSeq" id="WP_328960156.1">
    <property type="nucleotide sequence ID" value="NZ_CP108090.1"/>
</dbReference>
<evidence type="ECO:0000313" key="4">
    <source>
        <dbReference type="Proteomes" id="UP001432039"/>
    </source>
</evidence>
<feature type="region of interest" description="Disordered" evidence="1">
    <location>
        <begin position="73"/>
        <end position="174"/>
    </location>
</feature>
<name>A0ABZ1T5K8_STRVG</name>
<evidence type="ECO:0000256" key="1">
    <source>
        <dbReference type="SAM" id="MobiDB-lite"/>
    </source>
</evidence>
<dbReference type="Proteomes" id="UP001432039">
    <property type="component" value="Chromosome"/>
</dbReference>
<evidence type="ECO:0000256" key="2">
    <source>
        <dbReference type="SAM" id="Phobius"/>
    </source>
</evidence>
<sequence>MTRDGERLAERPVERRLREALDARAEGIDVRRLRPAEPPGAHLGRLPMAGLRRFALPLAGLAAAAAVAGIGYLLSAPDPAPGPVPPATPPRITAPGPSSEHPTSPAPRPSGSGERSPGVDSSGSPAASSTPSRSGSPSAPVSPSRSGAASPSASPSGARGGIVTSSPPPSAAPR</sequence>
<keyword evidence="2" id="KW-0812">Transmembrane</keyword>
<feature type="transmembrane region" description="Helical" evidence="2">
    <location>
        <begin position="54"/>
        <end position="74"/>
    </location>
</feature>
<reference evidence="3" key="1">
    <citation type="submission" date="2022-10" db="EMBL/GenBank/DDBJ databases">
        <title>The complete genomes of actinobacterial strains from the NBC collection.</title>
        <authorList>
            <person name="Joergensen T.S."/>
            <person name="Alvarez Arevalo M."/>
            <person name="Sterndorff E.B."/>
            <person name="Faurdal D."/>
            <person name="Vuksanovic O."/>
            <person name="Mourched A.-S."/>
            <person name="Charusanti P."/>
            <person name="Shaw S."/>
            <person name="Blin K."/>
            <person name="Weber T."/>
        </authorList>
    </citation>
    <scope>NUCLEOTIDE SEQUENCE</scope>
    <source>
        <strain evidence="3">NBC_00248</strain>
    </source>
</reference>
<evidence type="ECO:0000313" key="3">
    <source>
        <dbReference type="EMBL" id="WUQ10621.1"/>
    </source>
</evidence>
<proteinExistence type="predicted"/>
<keyword evidence="2" id="KW-0472">Membrane</keyword>
<gene>
    <name evidence="3" type="ORF">OG517_03795</name>
</gene>
<protein>
    <submittedName>
        <fullName evidence="3">Uncharacterized protein</fullName>
    </submittedName>
</protein>
<feature type="compositionally biased region" description="Low complexity" evidence="1">
    <location>
        <begin position="116"/>
        <end position="157"/>
    </location>
</feature>
<keyword evidence="2" id="KW-1133">Transmembrane helix</keyword>
<feature type="compositionally biased region" description="Pro residues" evidence="1">
    <location>
        <begin position="78"/>
        <end position="89"/>
    </location>
</feature>
<organism evidence="3 4">
    <name type="scientific">Streptomyces virginiae</name>
    <name type="common">Streptomyces cinnamonensis</name>
    <dbReference type="NCBI Taxonomy" id="1961"/>
    <lineage>
        <taxon>Bacteria</taxon>
        <taxon>Bacillati</taxon>
        <taxon>Actinomycetota</taxon>
        <taxon>Actinomycetes</taxon>
        <taxon>Kitasatosporales</taxon>
        <taxon>Streptomycetaceae</taxon>
        <taxon>Streptomyces</taxon>
    </lineage>
</organism>